<name>A0A1Y2FI24_9BASI</name>
<protein>
    <submittedName>
        <fullName evidence="3">MOSC N-terminal beta barrel domain-domain-containing protein</fullName>
    </submittedName>
</protein>
<dbReference type="InterPro" id="IPR011037">
    <property type="entry name" value="Pyrv_Knase-like_insert_dom_sf"/>
</dbReference>
<comment type="caution">
    <text evidence="3">The sequence shown here is derived from an EMBL/GenBank/DDBJ whole genome shotgun (WGS) entry which is preliminary data.</text>
</comment>
<evidence type="ECO:0000259" key="2">
    <source>
        <dbReference type="PROSITE" id="PS51340"/>
    </source>
</evidence>
<dbReference type="InParanoid" id="A0A1Y2FI24"/>
<feature type="domain" description="MOSC" evidence="2">
    <location>
        <begin position="165"/>
        <end position="346"/>
    </location>
</feature>
<dbReference type="Pfam" id="PF03476">
    <property type="entry name" value="MOSC_N"/>
    <property type="match status" value="1"/>
</dbReference>
<dbReference type="OrthoDB" id="17255at2759"/>
<sequence length="371" mass="41644">MSRWLSSALTNSLASWTSAAPEQKEDISVKTLMIFPVKSCKGIQVESAEVTPSGLRYDREFMLVEEESHRFLTARTIPKMILIGTSIDFERQLLTITIPATDETPSSAHTISLARPDPSTFPAEDHHPDFTLWGSHVDGYSVGTRELREALSAYMGRPVLLVQRGEELREASSTGFVQGLPGASFDYTHHPSVSYADEYPILLCSQDSIAELDRRVINDKEVQQKFAKQFDAVKWKNGGVQPVQFRGNILVEGTKGAWEEDCWAEVIIGEEREDAVPLIVAQRCARCQLPNVDPATSIRDPVVPDKMMERDRHNFPALKEKLTFGMQTVPKCTSGKIHVGDKVRVVRRYTDKRPDGTVIRFEDLPFEIPAE</sequence>
<dbReference type="SUPFAM" id="SSF50800">
    <property type="entry name" value="PK beta-barrel domain-like"/>
    <property type="match status" value="1"/>
</dbReference>
<dbReference type="AlphaFoldDB" id="A0A1Y2FI24"/>
<dbReference type="PANTHER" id="PTHR14237:SF19">
    <property type="entry name" value="MITOCHONDRIAL AMIDOXIME REDUCING COMPONENT 1"/>
    <property type="match status" value="1"/>
</dbReference>
<accession>A0A1Y2FI24</accession>
<dbReference type="InterPro" id="IPR005302">
    <property type="entry name" value="MoCF_Sase_C"/>
</dbReference>
<dbReference type="PANTHER" id="PTHR14237">
    <property type="entry name" value="MOLYBDOPTERIN COFACTOR SULFURASE MOSC"/>
    <property type="match status" value="1"/>
</dbReference>
<dbReference type="GO" id="GO:0030170">
    <property type="term" value="F:pyridoxal phosphate binding"/>
    <property type="evidence" value="ECO:0007669"/>
    <property type="project" value="InterPro"/>
</dbReference>
<dbReference type="SUPFAM" id="SSF141673">
    <property type="entry name" value="MOSC N-terminal domain-like"/>
    <property type="match status" value="1"/>
</dbReference>
<dbReference type="Pfam" id="PF03473">
    <property type="entry name" value="MOSC"/>
    <property type="match status" value="1"/>
</dbReference>
<gene>
    <name evidence="3" type="ORF">BCR35DRAFT_303494</name>
</gene>
<proteinExistence type="predicted"/>
<keyword evidence="1" id="KW-0732">Signal</keyword>
<dbReference type="EMBL" id="MCGR01000019">
    <property type="protein sequence ID" value="ORY83599.1"/>
    <property type="molecule type" value="Genomic_DNA"/>
</dbReference>
<feature type="signal peptide" evidence="1">
    <location>
        <begin position="1"/>
        <end position="19"/>
    </location>
</feature>
<reference evidence="3 4" key="1">
    <citation type="submission" date="2016-07" db="EMBL/GenBank/DDBJ databases">
        <title>Pervasive Adenine N6-methylation of Active Genes in Fungi.</title>
        <authorList>
            <consortium name="DOE Joint Genome Institute"/>
            <person name="Mondo S.J."/>
            <person name="Dannebaum R.O."/>
            <person name="Kuo R.C."/>
            <person name="Labutti K."/>
            <person name="Haridas S."/>
            <person name="Kuo A."/>
            <person name="Salamov A."/>
            <person name="Ahrendt S.R."/>
            <person name="Lipzen A."/>
            <person name="Sullivan W."/>
            <person name="Andreopoulos W.B."/>
            <person name="Clum A."/>
            <person name="Lindquist E."/>
            <person name="Daum C."/>
            <person name="Ramamoorthy G.K."/>
            <person name="Gryganskyi A."/>
            <person name="Culley D."/>
            <person name="Magnuson J.K."/>
            <person name="James T.Y."/>
            <person name="O'Malley M.A."/>
            <person name="Stajich J.E."/>
            <person name="Spatafora J.W."/>
            <person name="Visel A."/>
            <person name="Grigoriev I.V."/>
        </authorList>
    </citation>
    <scope>NUCLEOTIDE SEQUENCE [LARGE SCALE GENOMIC DNA]</scope>
    <source>
        <strain evidence="3 4">62-1032</strain>
    </source>
</reference>
<dbReference type="Proteomes" id="UP000193467">
    <property type="component" value="Unassembled WGS sequence"/>
</dbReference>
<evidence type="ECO:0000313" key="4">
    <source>
        <dbReference type="Proteomes" id="UP000193467"/>
    </source>
</evidence>
<dbReference type="STRING" id="106004.A0A1Y2FI24"/>
<evidence type="ECO:0000313" key="3">
    <source>
        <dbReference type="EMBL" id="ORY83599.1"/>
    </source>
</evidence>
<organism evidence="3 4">
    <name type="scientific">Leucosporidium creatinivorum</name>
    <dbReference type="NCBI Taxonomy" id="106004"/>
    <lineage>
        <taxon>Eukaryota</taxon>
        <taxon>Fungi</taxon>
        <taxon>Dikarya</taxon>
        <taxon>Basidiomycota</taxon>
        <taxon>Pucciniomycotina</taxon>
        <taxon>Microbotryomycetes</taxon>
        <taxon>Leucosporidiales</taxon>
        <taxon>Leucosporidium</taxon>
    </lineage>
</organism>
<keyword evidence="4" id="KW-1185">Reference proteome</keyword>
<evidence type="ECO:0000256" key="1">
    <source>
        <dbReference type="SAM" id="SignalP"/>
    </source>
</evidence>
<dbReference type="InterPro" id="IPR005303">
    <property type="entry name" value="MOCOS_middle"/>
</dbReference>
<dbReference type="GO" id="GO:0003824">
    <property type="term" value="F:catalytic activity"/>
    <property type="evidence" value="ECO:0007669"/>
    <property type="project" value="InterPro"/>
</dbReference>
<dbReference type="GO" id="GO:0030151">
    <property type="term" value="F:molybdenum ion binding"/>
    <property type="evidence" value="ECO:0007669"/>
    <property type="project" value="InterPro"/>
</dbReference>
<dbReference type="PROSITE" id="PS51340">
    <property type="entry name" value="MOSC"/>
    <property type="match status" value="1"/>
</dbReference>
<feature type="chain" id="PRO_5013028249" evidence="1">
    <location>
        <begin position="20"/>
        <end position="371"/>
    </location>
</feature>